<dbReference type="PANTHER" id="PTHR24276:SF98">
    <property type="entry name" value="FI18310P1-RELATED"/>
    <property type="match status" value="1"/>
</dbReference>
<evidence type="ECO:0000256" key="1">
    <source>
        <dbReference type="ARBA" id="ARBA00007664"/>
    </source>
</evidence>
<dbReference type="InterPro" id="IPR001254">
    <property type="entry name" value="Trypsin_dom"/>
</dbReference>
<organism evidence="7 8">
    <name type="scientific">Pyrocoelia pectoralis</name>
    <dbReference type="NCBI Taxonomy" id="417401"/>
    <lineage>
        <taxon>Eukaryota</taxon>
        <taxon>Metazoa</taxon>
        <taxon>Ecdysozoa</taxon>
        <taxon>Arthropoda</taxon>
        <taxon>Hexapoda</taxon>
        <taxon>Insecta</taxon>
        <taxon>Pterygota</taxon>
        <taxon>Neoptera</taxon>
        <taxon>Endopterygota</taxon>
        <taxon>Coleoptera</taxon>
        <taxon>Polyphaga</taxon>
        <taxon>Elateriformia</taxon>
        <taxon>Elateroidea</taxon>
        <taxon>Lampyridae</taxon>
        <taxon>Lampyrinae</taxon>
        <taxon>Pyrocoelia</taxon>
    </lineage>
</organism>
<evidence type="ECO:0000256" key="4">
    <source>
        <dbReference type="ARBA" id="ARBA00022825"/>
    </source>
</evidence>
<evidence type="ECO:0000259" key="6">
    <source>
        <dbReference type="PROSITE" id="PS50240"/>
    </source>
</evidence>
<reference evidence="7 8" key="1">
    <citation type="journal article" date="2024" name="Insects">
        <title>An Improved Chromosome-Level Genome Assembly of the Firefly Pyrocoelia pectoralis.</title>
        <authorList>
            <person name="Fu X."/>
            <person name="Meyer-Rochow V.B."/>
            <person name="Ballantyne L."/>
            <person name="Zhu X."/>
        </authorList>
    </citation>
    <scope>NUCLEOTIDE SEQUENCE [LARGE SCALE GENOMIC DNA]</scope>
    <source>
        <strain evidence="7">XCY_ONT2</strain>
    </source>
</reference>
<keyword evidence="5" id="KW-1015">Disulfide bond</keyword>
<dbReference type="AlphaFoldDB" id="A0AAN7V3J6"/>
<dbReference type="SUPFAM" id="SSF50494">
    <property type="entry name" value="Trypsin-like serine proteases"/>
    <property type="match status" value="1"/>
</dbReference>
<proteinExistence type="inferred from homology"/>
<evidence type="ECO:0000256" key="2">
    <source>
        <dbReference type="ARBA" id="ARBA00022670"/>
    </source>
</evidence>
<evidence type="ECO:0000256" key="5">
    <source>
        <dbReference type="ARBA" id="ARBA00023157"/>
    </source>
</evidence>
<dbReference type="EMBL" id="JAVRBK010000010">
    <property type="protein sequence ID" value="KAK5638643.1"/>
    <property type="molecule type" value="Genomic_DNA"/>
</dbReference>
<dbReference type="InterPro" id="IPR009003">
    <property type="entry name" value="Peptidase_S1_PA"/>
</dbReference>
<dbReference type="PRINTS" id="PR00722">
    <property type="entry name" value="CHYMOTRYPSIN"/>
</dbReference>
<dbReference type="SMART" id="SM00020">
    <property type="entry name" value="Tryp_SPc"/>
    <property type="match status" value="1"/>
</dbReference>
<dbReference type="PROSITE" id="PS50240">
    <property type="entry name" value="TRYPSIN_DOM"/>
    <property type="match status" value="1"/>
</dbReference>
<protein>
    <recommendedName>
        <fullName evidence="6">Peptidase S1 domain-containing protein</fullName>
    </recommendedName>
</protein>
<dbReference type="CDD" id="cd00190">
    <property type="entry name" value="Tryp_SPc"/>
    <property type="match status" value="1"/>
</dbReference>
<dbReference type="FunFam" id="2.40.10.10:FF:000068">
    <property type="entry name" value="transmembrane protease serine 2"/>
    <property type="match status" value="1"/>
</dbReference>
<dbReference type="InterPro" id="IPR043504">
    <property type="entry name" value="Peptidase_S1_PA_chymotrypsin"/>
</dbReference>
<sequence length="247" mass="27204">MGFCDVEGLLVRAFTLATPDEELLYAAADKVDFENRIVQGTLAGIGQFPYQVSLRNKTLGHFCGGAIIKEYYVVTSAKCVQGLTADVIYIVTGTNELLPSGRTVAVVKVLRHESYDSSSLKNNIALLKTKEDLTKAYRASKIALNYVAPYPGQKCVLSGWGKEYAAAQSFSNYLRYAELTIMALSDCQRVLYEFDIDGGCHGDNGGPLVNYNVLYGILSWGFPCATDKPDVYINIAKYSNWINDRSI</sequence>
<dbReference type="PANTHER" id="PTHR24276">
    <property type="entry name" value="POLYSERASE-RELATED"/>
    <property type="match status" value="1"/>
</dbReference>
<evidence type="ECO:0000313" key="8">
    <source>
        <dbReference type="Proteomes" id="UP001329430"/>
    </source>
</evidence>
<keyword evidence="3" id="KW-0378">Hydrolase</keyword>
<dbReference type="Proteomes" id="UP001329430">
    <property type="component" value="Chromosome 10"/>
</dbReference>
<feature type="domain" description="Peptidase S1" evidence="6">
    <location>
        <begin position="37"/>
        <end position="247"/>
    </location>
</feature>
<comment type="similarity">
    <text evidence="1">Belongs to the peptidase S1 family.</text>
</comment>
<dbReference type="GO" id="GO:0004252">
    <property type="term" value="F:serine-type endopeptidase activity"/>
    <property type="evidence" value="ECO:0007669"/>
    <property type="project" value="InterPro"/>
</dbReference>
<keyword evidence="4" id="KW-0720">Serine protease</keyword>
<dbReference type="InterPro" id="IPR050430">
    <property type="entry name" value="Peptidase_S1"/>
</dbReference>
<keyword evidence="8" id="KW-1185">Reference proteome</keyword>
<dbReference type="Pfam" id="PF00089">
    <property type="entry name" value="Trypsin"/>
    <property type="match status" value="1"/>
</dbReference>
<evidence type="ECO:0000256" key="3">
    <source>
        <dbReference type="ARBA" id="ARBA00022801"/>
    </source>
</evidence>
<dbReference type="InterPro" id="IPR001314">
    <property type="entry name" value="Peptidase_S1A"/>
</dbReference>
<accession>A0AAN7V3J6</accession>
<gene>
    <name evidence="7" type="ORF">RI129_012938</name>
</gene>
<name>A0AAN7V3J6_9COLE</name>
<keyword evidence="2" id="KW-0645">Protease</keyword>
<evidence type="ECO:0000313" key="7">
    <source>
        <dbReference type="EMBL" id="KAK5638643.1"/>
    </source>
</evidence>
<dbReference type="Gene3D" id="2.40.10.10">
    <property type="entry name" value="Trypsin-like serine proteases"/>
    <property type="match status" value="1"/>
</dbReference>
<comment type="caution">
    <text evidence="7">The sequence shown here is derived from an EMBL/GenBank/DDBJ whole genome shotgun (WGS) entry which is preliminary data.</text>
</comment>
<dbReference type="GO" id="GO:0006508">
    <property type="term" value="P:proteolysis"/>
    <property type="evidence" value="ECO:0007669"/>
    <property type="project" value="UniProtKB-KW"/>
</dbReference>